<organism evidence="2 3">
    <name type="scientific">Coccomyxa subellipsoidea</name>
    <dbReference type="NCBI Taxonomy" id="248742"/>
    <lineage>
        <taxon>Eukaryota</taxon>
        <taxon>Viridiplantae</taxon>
        <taxon>Chlorophyta</taxon>
        <taxon>core chlorophytes</taxon>
        <taxon>Trebouxiophyceae</taxon>
        <taxon>Trebouxiophyceae incertae sedis</taxon>
        <taxon>Coccomyxaceae</taxon>
        <taxon>Coccomyxa</taxon>
    </lineage>
</organism>
<keyword evidence="3" id="KW-1185">Reference proteome</keyword>
<dbReference type="Proteomes" id="UP001491310">
    <property type="component" value="Unassembled WGS sequence"/>
</dbReference>
<reference evidence="2 3" key="1">
    <citation type="journal article" date="2024" name="Nat. Commun.">
        <title>Phylogenomics reveals the evolutionary origins of lichenization in chlorophyte algae.</title>
        <authorList>
            <person name="Puginier C."/>
            <person name="Libourel C."/>
            <person name="Otte J."/>
            <person name="Skaloud P."/>
            <person name="Haon M."/>
            <person name="Grisel S."/>
            <person name="Petersen M."/>
            <person name="Berrin J.G."/>
            <person name="Delaux P.M."/>
            <person name="Dal Grande F."/>
            <person name="Keller J."/>
        </authorList>
    </citation>
    <scope>NUCLEOTIDE SEQUENCE [LARGE SCALE GENOMIC DNA]</scope>
    <source>
        <strain evidence="2 3">SAG 216-7</strain>
    </source>
</reference>
<feature type="region of interest" description="Disordered" evidence="1">
    <location>
        <begin position="1"/>
        <end position="24"/>
    </location>
</feature>
<comment type="caution">
    <text evidence="2">The sequence shown here is derived from an EMBL/GenBank/DDBJ whole genome shotgun (WGS) entry which is preliminary data.</text>
</comment>
<sequence>MVSTPERPASSLPASTGTSHRLSQLSEPEYKELLESFRRLKWRDALSNGDLCNGIYNLTAGQVGLITSLLDLVEAHLQHVPFAAGTFDRAMRNRIANGRLYPALGPFRSFLETHSASADDVKVVDKLLEAAEGITERDVGEDLWRAAFRLRRRGHLLQRGARIQFISPLHREFYLQQYCRCKISCISDRSGDFELFLRHCIGRMSASRLCTSLSRSSEGLLYERQYQMEFYTAAVSFLPPSVSIAPDVGAAFGSPGFVDFWVALTEDSGWAIEVLRNGDRAEEHAKRFAEGGAYEMLPMTASALLDFRGPSAPGLRKKRAGFHHIIFADDYTSASVTRPSGDHYTISLQP</sequence>
<protein>
    <submittedName>
        <fullName evidence="2">Uncharacterized protein</fullName>
    </submittedName>
</protein>
<accession>A0ABR2YTX3</accession>
<evidence type="ECO:0000313" key="2">
    <source>
        <dbReference type="EMBL" id="KAK9914854.1"/>
    </source>
</evidence>
<gene>
    <name evidence="2" type="ORF">WJX75_001325</name>
</gene>
<dbReference type="EMBL" id="JALJOT010000005">
    <property type="protein sequence ID" value="KAK9914854.1"/>
    <property type="molecule type" value="Genomic_DNA"/>
</dbReference>
<name>A0ABR2YTX3_9CHLO</name>
<proteinExistence type="predicted"/>
<evidence type="ECO:0000313" key="3">
    <source>
        <dbReference type="Proteomes" id="UP001491310"/>
    </source>
</evidence>
<feature type="compositionally biased region" description="Polar residues" evidence="1">
    <location>
        <begin position="12"/>
        <end position="24"/>
    </location>
</feature>
<evidence type="ECO:0000256" key="1">
    <source>
        <dbReference type="SAM" id="MobiDB-lite"/>
    </source>
</evidence>